<dbReference type="InterPro" id="IPR036770">
    <property type="entry name" value="Ankyrin_rpt-contain_sf"/>
</dbReference>
<gene>
    <name evidence="4" type="ORF">L211DRAFT_743632</name>
</gene>
<dbReference type="PROSITE" id="PS50297">
    <property type="entry name" value="ANK_REP_REGION"/>
    <property type="match status" value="1"/>
</dbReference>
<sequence>RSEVGRTALSHAADRGAIVGILLREAEWIQITGNKNGYAPLSLAAEYGRLPAVKMLPRDPRVDPNYKNEDGQTPLALAAQSYYVEMVKLLLGDPRVDYNHKDSTCYTPLA</sequence>
<reference evidence="4 5" key="1">
    <citation type="journal article" date="2018" name="Nat. Ecol. Evol.">
        <title>Pezizomycetes genomes reveal the molecular basis of ectomycorrhizal truffle lifestyle.</title>
        <authorList>
            <person name="Murat C."/>
            <person name="Payen T."/>
            <person name="Noel B."/>
            <person name="Kuo A."/>
            <person name="Morin E."/>
            <person name="Chen J."/>
            <person name="Kohler A."/>
            <person name="Krizsan K."/>
            <person name="Balestrini R."/>
            <person name="Da Silva C."/>
            <person name="Montanini B."/>
            <person name="Hainaut M."/>
            <person name="Levati E."/>
            <person name="Barry K.W."/>
            <person name="Belfiori B."/>
            <person name="Cichocki N."/>
            <person name="Clum A."/>
            <person name="Dockter R.B."/>
            <person name="Fauchery L."/>
            <person name="Guy J."/>
            <person name="Iotti M."/>
            <person name="Le Tacon F."/>
            <person name="Lindquist E.A."/>
            <person name="Lipzen A."/>
            <person name="Malagnac F."/>
            <person name="Mello A."/>
            <person name="Molinier V."/>
            <person name="Miyauchi S."/>
            <person name="Poulain J."/>
            <person name="Riccioni C."/>
            <person name="Rubini A."/>
            <person name="Sitrit Y."/>
            <person name="Splivallo R."/>
            <person name="Traeger S."/>
            <person name="Wang M."/>
            <person name="Zifcakova L."/>
            <person name="Wipf D."/>
            <person name="Zambonelli A."/>
            <person name="Paolocci F."/>
            <person name="Nowrousian M."/>
            <person name="Ottonello S."/>
            <person name="Baldrian P."/>
            <person name="Spatafora J.W."/>
            <person name="Henrissat B."/>
            <person name="Nagy L.G."/>
            <person name="Aury J.M."/>
            <person name="Wincker P."/>
            <person name="Grigoriev I.V."/>
            <person name="Bonfante P."/>
            <person name="Martin F.M."/>
        </authorList>
    </citation>
    <scope>NUCLEOTIDE SEQUENCE [LARGE SCALE GENOMIC DNA]</scope>
    <source>
        <strain evidence="4 5">ATCC MYA-4762</strain>
    </source>
</reference>
<feature type="non-terminal residue" evidence="4">
    <location>
        <position position="110"/>
    </location>
</feature>
<name>A0A3N4M7X9_9PEZI</name>
<feature type="non-terminal residue" evidence="4">
    <location>
        <position position="1"/>
    </location>
</feature>
<evidence type="ECO:0000256" key="2">
    <source>
        <dbReference type="ARBA" id="ARBA00023043"/>
    </source>
</evidence>
<dbReference type="InterPro" id="IPR002110">
    <property type="entry name" value="Ankyrin_rpt"/>
</dbReference>
<evidence type="ECO:0000313" key="5">
    <source>
        <dbReference type="Proteomes" id="UP000267821"/>
    </source>
</evidence>
<organism evidence="4 5">
    <name type="scientific">Terfezia boudieri ATCC MYA-4762</name>
    <dbReference type="NCBI Taxonomy" id="1051890"/>
    <lineage>
        <taxon>Eukaryota</taxon>
        <taxon>Fungi</taxon>
        <taxon>Dikarya</taxon>
        <taxon>Ascomycota</taxon>
        <taxon>Pezizomycotina</taxon>
        <taxon>Pezizomycetes</taxon>
        <taxon>Pezizales</taxon>
        <taxon>Pezizaceae</taxon>
        <taxon>Terfezia</taxon>
    </lineage>
</organism>
<dbReference type="PANTHER" id="PTHR24166">
    <property type="entry name" value="ROLLING PEBBLES, ISOFORM B"/>
    <property type="match status" value="1"/>
</dbReference>
<dbReference type="SMART" id="SM00248">
    <property type="entry name" value="ANK"/>
    <property type="match status" value="2"/>
</dbReference>
<keyword evidence="1" id="KW-0677">Repeat</keyword>
<dbReference type="SUPFAM" id="SSF48403">
    <property type="entry name" value="Ankyrin repeat"/>
    <property type="match status" value="1"/>
</dbReference>
<dbReference type="PROSITE" id="PS50088">
    <property type="entry name" value="ANK_REPEAT"/>
    <property type="match status" value="1"/>
</dbReference>
<protein>
    <submittedName>
        <fullName evidence="4">Uncharacterized protein</fullName>
    </submittedName>
</protein>
<dbReference type="EMBL" id="ML121527">
    <property type="protein sequence ID" value="RPB29649.1"/>
    <property type="molecule type" value="Genomic_DNA"/>
</dbReference>
<dbReference type="Gene3D" id="1.25.40.20">
    <property type="entry name" value="Ankyrin repeat-containing domain"/>
    <property type="match status" value="1"/>
</dbReference>
<keyword evidence="5" id="KW-1185">Reference proteome</keyword>
<dbReference type="PANTHER" id="PTHR24166:SF48">
    <property type="entry name" value="PROTEIN VAPYRIN"/>
    <property type="match status" value="1"/>
</dbReference>
<accession>A0A3N4M7X9</accession>
<evidence type="ECO:0000313" key="4">
    <source>
        <dbReference type="EMBL" id="RPB29649.1"/>
    </source>
</evidence>
<dbReference type="InterPro" id="IPR050889">
    <property type="entry name" value="Dendritic_Spine_Reg/Scaffold"/>
</dbReference>
<dbReference type="InParanoid" id="A0A3N4M7X9"/>
<dbReference type="OrthoDB" id="341259at2759"/>
<proteinExistence type="predicted"/>
<keyword evidence="2 3" id="KW-0040">ANK repeat</keyword>
<dbReference type="STRING" id="1051890.A0A3N4M7X9"/>
<dbReference type="Proteomes" id="UP000267821">
    <property type="component" value="Unassembled WGS sequence"/>
</dbReference>
<feature type="repeat" description="ANK" evidence="3">
    <location>
        <begin position="70"/>
        <end position="91"/>
    </location>
</feature>
<evidence type="ECO:0000256" key="3">
    <source>
        <dbReference type="PROSITE-ProRule" id="PRU00023"/>
    </source>
</evidence>
<dbReference type="Pfam" id="PF13857">
    <property type="entry name" value="Ank_5"/>
    <property type="match status" value="1"/>
</dbReference>
<dbReference type="AlphaFoldDB" id="A0A3N4M7X9"/>
<evidence type="ECO:0000256" key="1">
    <source>
        <dbReference type="ARBA" id="ARBA00022737"/>
    </source>
</evidence>